<evidence type="ECO:0000256" key="5">
    <source>
        <dbReference type="PROSITE-ProRule" id="PRU01248"/>
    </source>
</evidence>
<dbReference type="SUPFAM" id="SSF54171">
    <property type="entry name" value="DNA-binding domain"/>
    <property type="match status" value="1"/>
</dbReference>
<sequence length="361" mass="41577">MAKRPVRYDANLPRNLTYRKRDRLYSWRNPITGQELSLGRIDRKDAISQAIEANNYIEQNYLPSALLDRIKEVPTFTVKAWLERYEVILERRELKPNTMKVRRNQIATISDEFGRMPLSAVSTKDISTFLESYILCDKKSMASGLRSVLLDIFREAIVEGHIERNPAEPTRTPTPKVKRERLLLEQFEIIRDAATAHSEWAANACDLALVTGQRREDVSLFRFSDIRDGRLFITQEKTGHKLALPLDLRLDSADLVLQDVIDRCRKNNPSDFMLFSAVRRGGRKPGPLTPDGITQAFSDIRDSTELKFGPNPPPFHEIRSLASRLYERERGEDFAQRLLGHKNLTMTKKYLDARGAEYVMV</sequence>
<dbReference type="PANTHER" id="PTHR30629">
    <property type="entry name" value="PROPHAGE INTEGRASE"/>
    <property type="match status" value="1"/>
</dbReference>
<protein>
    <submittedName>
        <fullName evidence="8">Integrase</fullName>
    </submittedName>
</protein>
<dbReference type="InterPro" id="IPR053876">
    <property type="entry name" value="Phage_int_M"/>
</dbReference>
<dbReference type="InterPro" id="IPR011010">
    <property type="entry name" value="DNA_brk_join_enz"/>
</dbReference>
<feature type="domain" description="Core-binding (CB)" evidence="7">
    <location>
        <begin position="72"/>
        <end position="157"/>
    </location>
</feature>
<dbReference type="InterPro" id="IPR016177">
    <property type="entry name" value="DNA-bd_dom_sf"/>
</dbReference>
<accession>A0A212IN99</accession>
<dbReference type="PANTHER" id="PTHR30629:SF2">
    <property type="entry name" value="PROPHAGE INTEGRASE INTS-RELATED"/>
    <property type="match status" value="1"/>
</dbReference>
<dbReference type="RefSeq" id="WP_181635535.1">
    <property type="nucleotide sequence ID" value="NZ_LT598669.1"/>
</dbReference>
<proteinExistence type="inferred from homology"/>
<dbReference type="Pfam" id="PF09003">
    <property type="entry name" value="Arm-DNA-bind_1"/>
    <property type="match status" value="1"/>
</dbReference>
<keyword evidence="3 5" id="KW-0238">DNA-binding</keyword>
<dbReference type="InterPro" id="IPR050808">
    <property type="entry name" value="Phage_Integrase"/>
</dbReference>
<dbReference type="SUPFAM" id="SSF56349">
    <property type="entry name" value="DNA breaking-rejoining enzymes"/>
    <property type="match status" value="1"/>
</dbReference>
<dbReference type="Gene3D" id="3.30.160.60">
    <property type="entry name" value="Classic Zinc Finger"/>
    <property type="match status" value="1"/>
</dbReference>
<dbReference type="InterPro" id="IPR044068">
    <property type="entry name" value="CB"/>
</dbReference>
<dbReference type="InterPro" id="IPR010998">
    <property type="entry name" value="Integrase_recombinase_N"/>
</dbReference>
<dbReference type="GO" id="GO:0008907">
    <property type="term" value="F:integrase activity"/>
    <property type="evidence" value="ECO:0007669"/>
    <property type="project" value="InterPro"/>
</dbReference>
<dbReference type="InterPro" id="IPR002104">
    <property type="entry name" value="Integrase_catalytic"/>
</dbReference>
<dbReference type="AlphaFoldDB" id="A0A212IN99"/>
<dbReference type="GO" id="GO:0003677">
    <property type="term" value="F:DNA binding"/>
    <property type="evidence" value="ECO:0007669"/>
    <property type="project" value="UniProtKB-UniRule"/>
</dbReference>
<organism evidence="8">
    <name type="scientific">uncultured Citrobacter sp</name>
    <dbReference type="NCBI Taxonomy" id="200446"/>
    <lineage>
        <taxon>Bacteria</taxon>
        <taxon>Pseudomonadati</taxon>
        <taxon>Pseudomonadota</taxon>
        <taxon>Gammaproteobacteria</taxon>
        <taxon>Enterobacterales</taxon>
        <taxon>Enterobacteriaceae</taxon>
        <taxon>Citrobacter</taxon>
        <taxon>environmental samples</taxon>
    </lineage>
</organism>
<dbReference type="Gene3D" id="1.10.443.10">
    <property type="entry name" value="Intergrase catalytic core"/>
    <property type="match status" value="1"/>
</dbReference>
<dbReference type="PROSITE" id="PS51898">
    <property type="entry name" value="TYR_RECOMBINASE"/>
    <property type="match status" value="1"/>
</dbReference>
<name>A0A212IN99_9ENTR</name>
<evidence type="ECO:0000256" key="4">
    <source>
        <dbReference type="ARBA" id="ARBA00023172"/>
    </source>
</evidence>
<reference evidence="8" key="1">
    <citation type="submission" date="2016-04" db="EMBL/GenBank/DDBJ databases">
        <authorList>
            <person name="Evans L.H."/>
            <person name="Alamgir A."/>
            <person name="Owens N."/>
            <person name="Weber N.D."/>
            <person name="Virtaneva K."/>
            <person name="Barbian K."/>
            <person name="Babar A."/>
            <person name="Rosenke K."/>
        </authorList>
    </citation>
    <scope>NUCLEOTIDE SEQUENCE</scope>
    <source>
        <strain evidence="8">92-3</strain>
    </source>
</reference>
<keyword evidence="2" id="KW-0229">DNA integration</keyword>
<comment type="similarity">
    <text evidence="1">Belongs to the 'phage' integrase family.</text>
</comment>
<feature type="domain" description="Tyr recombinase" evidence="6">
    <location>
        <begin position="177"/>
        <end position="361"/>
    </location>
</feature>
<evidence type="ECO:0000256" key="3">
    <source>
        <dbReference type="ARBA" id="ARBA00023125"/>
    </source>
</evidence>
<evidence type="ECO:0000313" key="8">
    <source>
        <dbReference type="EMBL" id="SBV68334.1"/>
    </source>
</evidence>
<dbReference type="Pfam" id="PF22022">
    <property type="entry name" value="Phage_int_M"/>
    <property type="match status" value="1"/>
</dbReference>
<dbReference type="EMBL" id="FLUB01000020">
    <property type="protein sequence ID" value="SBV68334.1"/>
    <property type="molecule type" value="Genomic_DNA"/>
</dbReference>
<dbReference type="InterPro" id="IPR015094">
    <property type="entry name" value="Integrase_lambda-typ_DNA-bd_N"/>
</dbReference>
<dbReference type="Gene3D" id="1.10.150.130">
    <property type="match status" value="1"/>
</dbReference>
<dbReference type="Pfam" id="PF00589">
    <property type="entry name" value="Phage_integrase"/>
    <property type="match status" value="1"/>
</dbReference>
<keyword evidence="4" id="KW-0233">DNA recombination</keyword>
<gene>
    <name evidence="8" type="primary">int</name>
    <name evidence="8" type="ORF">KM92CIT3_80843</name>
</gene>
<dbReference type="GO" id="GO:0006310">
    <property type="term" value="P:DNA recombination"/>
    <property type="evidence" value="ECO:0007669"/>
    <property type="project" value="UniProtKB-KW"/>
</dbReference>
<evidence type="ECO:0000256" key="2">
    <source>
        <dbReference type="ARBA" id="ARBA00022908"/>
    </source>
</evidence>
<dbReference type="InterPro" id="IPR013762">
    <property type="entry name" value="Integrase-like_cat_sf"/>
</dbReference>
<dbReference type="PROSITE" id="PS51900">
    <property type="entry name" value="CB"/>
    <property type="match status" value="1"/>
</dbReference>
<evidence type="ECO:0000259" key="7">
    <source>
        <dbReference type="PROSITE" id="PS51900"/>
    </source>
</evidence>
<evidence type="ECO:0000259" key="6">
    <source>
        <dbReference type="PROSITE" id="PS51898"/>
    </source>
</evidence>
<evidence type="ECO:0000256" key="1">
    <source>
        <dbReference type="ARBA" id="ARBA00008857"/>
    </source>
</evidence>